<feature type="region of interest" description="Disordered" evidence="1">
    <location>
        <begin position="420"/>
        <end position="439"/>
    </location>
</feature>
<evidence type="ECO:0000259" key="3">
    <source>
        <dbReference type="Pfam" id="PF21788"/>
    </source>
</evidence>
<dbReference type="VEuPathDB" id="VectorBase:LOC119180426"/>
<evidence type="ECO:0000313" key="5">
    <source>
        <dbReference type="EMBL" id="KAH8037704.1"/>
    </source>
</evidence>
<organism evidence="5 6">
    <name type="scientific">Rhipicephalus microplus</name>
    <name type="common">Cattle tick</name>
    <name type="synonym">Boophilus microplus</name>
    <dbReference type="NCBI Taxonomy" id="6941"/>
    <lineage>
        <taxon>Eukaryota</taxon>
        <taxon>Metazoa</taxon>
        <taxon>Ecdysozoa</taxon>
        <taxon>Arthropoda</taxon>
        <taxon>Chelicerata</taxon>
        <taxon>Arachnida</taxon>
        <taxon>Acari</taxon>
        <taxon>Parasitiformes</taxon>
        <taxon>Ixodida</taxon>
        <taxon>Ixodoidea</taxon>
        <taxon>Ixodidae</taxon>
        <taxon>Rhipicephalinae</taxon>
        <taxon>Rhipicephalus</taxon>
        <taxon>Boophilus</taxon>
    </lineage>
</organism>
<dbReference type="AlphaFoldDB" id="A0A9J6EUD0"/>
<feature type="domain" description="Transposable element P transposase-like GTP-binding insertion" evidence="3">
    <location>
        <begin position="608"/>
        <end position="699"/>
    </location>
</feature>
<reference evidence="5" key="2">
    <citation type="submission" date="2021-09" db="EMBL/GenBank/DDBJ databases">
        <authorList>
            <person name="Jia N."/>
            <person name="Wang J."/>
            <person name="Shi W."/>
            <person name="Du L."/>
            <person name="Sun Y."/>
            <person name="Zhan W."/>
            <person name="Jiang J."/>
            <person name="Wang Q."/>
            <person name="Zhang B."/>
            <person name="Ji P."/>
            <person name="Sakyi L.B."/>
            <person name="Cui X."/>
            <person name="Yuan T."/>
            <person name="Jiang B."/>
            <person name="Yang W."/>
            <person name="Lam T.T.-Y."/>
            <person name="Chang Q."/>
            <person name="Ding S."/>
            <person name="Wang X."/>
            <person name="Zhu J."/>
            <person name="Ruan X."/>
            <person name="Zhao L."/>
            <person name="Wei J."/>
            <person name="Que T."/>
            <person name="Du C."/>
            <person name="Cheng J."/>
            <person name="Dai P."/>
            <person name="Han X."/>
            <person name="Huang E."/>
            <person name="Gao Y."/>
            <person name="Liu J."/>
            <person name="Shao H."/>
            <person name="Ye R."/>
            <person name="Li L."/>
            <person name="Wei W."/>
            <person name="Wang X."/>
            <person name="Wang C."/>
            <person name="Huo Q."/>
            <person name="Li W."/>
            <person name="Guo W."/>
            <person name="Chen H."/>
            <person name="Chen S."/>
            <person name="Zhou L."/>
            <person name="Zhou L."/>
            <person name="Ni X."/>
            <person name="Tian J."/>
            <person name="Zhou Y."/>
            <person name="Sheng Y."/>
            <person name="Liu T."/>
            <person name="Pan Y."/>
            <person name="Xia L."/>
            <person name="Li J."/>
            <person name="Zhao F."/>
            <person name="Cao W."/>
        </authorList>
    </citation>
    <scope>NUCLEOTIDE SEQUENCE</scope>
    <source>
        <strain evidence="5">Rmic-2018</strain>
        <tissue evidence="5">Larvae</tissue>
    </source>
</reference>
<feature type="compositionally biased region" description="Polar residues" evidence="1">
    <location>
        <begin position="421"/>
        <end position="435"/>
    </location>
</feature>
<dbReference type="InterPro" id="IPR048366">
    <property type="entry name" value="TNP-like_GBD"/>
</dbReference>
<evidence type="ECO:0000313" key="6">
    <source>
        <dbReference type="Proteomes" id="UP000821866"/>
    </source>
</evidence>
<gene>
    <name evidence="5" type="ORF">HPB51_015749</name>
</gene>
<evidence type="ECO:0000259" key="2">
    <source>
        <dbReference type="Pfam" id="PF13843"/>
    </source>
</evidence>
<dbReference type="PANTHER" id="PTHR47272">
    <property type="entry name" value="DDE_TNP_1_7 DOMAIN-CONTAINING PROTEIN"/>
    <property type="match status" value="1"/>
</dbReference>
<keyword evidence="6" id="KW-1185">Reference proteome</keyword>
<protein>
    <submittedName>
        <fullName evidence="5">Uncharacterized protein</fullName>
    </submittedName>
</protein>
<dbReference type="InterPro" id="IPR029526">
    <property type="entry name" value="PGBD"/>
</dbReference>
<comment type="caution">
    <text evidence="5">The sequence shown here is derived from an EMBL/GenBank/DDBJ whole genome shotgun (WGS) entry which is preliminary data.</text>
</comment>
<dbReference type="EMBL" id="JABSTU010000002">
    <property type="protein sequence ID" value="KAH8037704.1"/>
    <property type="molecule type" value="Genomic_DNA"/>
</dbReference>
<dbReference type="VEuPathDB" id="VectorBase:LOC119179133"/>
<feature type="domain" description="PiggyBac transposable element-derived protein" evidence="2">
    <location>
        <begin position="336"/>
        <end position="590"/>
    </location>
</feature>
<dbReference type="InterPro" id="IPR048367">
    <property type="entry name" value="TNP-like_RNaseH_C"/>
</dbReference>
<proteinExistence type="predicted"/>
<evidence type="ECO:0000256" key="1">
    <source>
        <dbReference type="SAM" id="MobiDB-lite"/>
    </source>
</evidence>
<dbReference type="Pfam" id="PF21789">
    <property type="entry name" value="TNP-like_RNaseH_C"/>
    <property type="match status" value="1"/>
</dbReference>
<dbReference type="PANTHER" id="PTHR47272:SF1">
    <property type="entry name" value="PIGGYBAC TRANSPOSABLE ELEMENT-DERIVED PROTEIN 3-LIKE"/>
    <property type="match status" value="1"/>
</dbReference>
<dbReference type="VEuPathDB" id="VectorBase:LOC119179134"/>
<dbReference type="Pfam" id="PF13843">
    <property type="entry name" value="DDE_Tnp_1_7"/>
    <property type="match status" value="2"/>
</dbReference>
<feature type="domain" description="Transposable element P transposase-like RNase H C-terminal" evidence="4">
    <location>
        <begin position="721"/>
        <end position="753"/>
    </location>
</feature>
<sequence length="979" mass="111065">MGIMHLPQVQLYWSRGTRTPSVADHMTRNRFHELRNHLHFVDTSATTARQKEDKLHLVRPIVDCFQAACRALPRSKELSIDEQMIPFSGRCGFRQYLPSKPNPLGLKNFVLASPDGLVLDFVVYTGKNTVDADDSKLYGLGGAVVKKLATTITDDRAHIFTDRYFTGLRIMDHLLERTVFLTGTANANRTEGAAANLPSDKAMKRGDSACLVRDDGEVAAGSTRTSKKQYDYLEFKLPSFGPYEEILQKGEPVVGPVRQAIVNRIFQVCFEIVRLSSKELYSTAVEQRIQKYPNLRDNIKKKTGMDSPTWKAVRGSSSNAMPEWKDAQPYPSPVESPITYFRNFFDVTFLSHICEQSSLYSAQRNPNKVASMTANDLEQFIGTVLTMSLMKLPQTRMYWSQRFRVGQVADTMTRDRWEIKQSPNFSDNQEAPNQNDPERDRLYKVRPLLDHLVAKCREIPKSQKLCVEQLVPFKGRSSLKQYLPNKPKKWGYKLFLLCDKRGTMYNFEVYTGKILPQQGFNDIGASGNIVLRMASIVPRGLDYILYFDNWFCGMDLQVVLKKVGISSVGTVREARLKGCKLPSDKDLKKKGRGSYVEMATTFEGIGDHEANYQHYERLFEAEKKAAIKVVPKLTEYHVKPQKLQTVCVRLATQLFSRSVSIGLKVYHQLNVPGFADSAGTQEFTLLLNDLFDILNSKIPAAGIRNGSPKIKGVNYILTASLNQDPLERFFGLVRSFGRDEDHPTVAKFSQLFRLLALYTPIKLATKGNCEAGQAGTERVLISTFESLGAKRCEALQKKKSLKEEVWRRLTSIPLRECSNRPEDHVYSVPIPAKTALYYLAGYVVHKVLKATRCTECKKEAVGAQDSLPSEALLVLEREYVSGNLVYPFKKLFECVRSVEYVISQESKNYSFGDLFWKVLDALTQKGTSFVGCKQHYSEFTAQLIHVYIVIRMHFFARQKCQDNDGANKAQRERKKAKLV</sequence>
<feature type="region of interest" description="Disordered" evidence="1">
    <location>
        <begin position="306"/>
        <end position="328"/>
    </location>
</feature>
<reference evidence="5" key="1">
    <citation type="journal article" date="2020" name="Cell">
        <title>Large-Scale Comparative Analyses of Tick Genomes Elucidate Their Genetic Diversity and Vector Capacities.</title>
        <authorList>
            <consortium name="Tick Genome and Microbiome Consortium (TIGMIC)"/>
            <person name="Jia N."/>
            <person name="Wang J."/>
            <person name="Shi W."/>
            <person name="Du L."/>
            <person name="Sun Y."/>
            <person name="Zhan W."/>
            <person name="Jiang J.F."/>
            <person name="Wang Q."/>
            <person name="Zhang B."/>
            <person name="Ji P."/>
            <person name="Bell-Sakyi L."/>
            <person name="Cui X.M."/>
            <person name="Yuan T.T."/>
            <person name="Jiang B.G."/>
            <person name="Yang W.F."/>
            <person name="Lam T.T."/>
            <person name="Chang Q.C."/>
            <person name="Ding S.J."/>
            <person name="Wang X.J."/>
            <person name="Zhu J.G."/>
            <person name="Ruan X.D."/>
            <person name="Zhao L."/>
            <person name="Wei J.T."/>
            <person name="Ye R.Z."/>
            <person name="Que T.C."/>
            <person name="Du C.H."/>
            <person name="Zhou Y.H."/>
            <person name="Cheng J.X."/>
            <person name="Dai P.F."/>
            <person name="Guo W.B."/>
            <person name="Han X.H."/>
            <person name="Huang E.J."/>
            <person name="Li L.F."/>
            <person name="Wei W."/>
            <person name="Gao Y.C."/>
            <person name="Liu J.Z."/>
            <person name="Shao H.Z."/>
            <person name="Wang X."/>
            <person name="Wang C.C."/>
            <person name="Yang T.C."/>
            <person name="Huo Q.B."/>
            <person name="Li W."/>
            <person name="Chen H.Y."/>
            <person name="Chen S.E."/>
            <person name="Zhou L.G."/>
            <person name="Ni X.B."/>
            <person name="Tian J.H."/>
            <person name="Sheng Y."/>
            <person name="Liu T."/>
            <person name="Pan Y.S."/>
            <person name="Xia L.Y."/>
            <person name="Li J."/>
            <person name="Zhao F."/>
            <person name="Cao W.C."/>
        </authorList>
    </citation>
    <scope>NUCLEOTIDE SEQUENCE</scope>
    <source>
        <strain evidence="5">Rmic-2018</strain>
    </source>
</reference>
<evidence type="ECO:0000259" key="4">
    <source>
        <dbReference type="Pfam" id="PF21789"/>
    </source>
</evidence>
<dbReference type="Pfam" id="PF21788">
    <property type="entry name" value="TNP-like_GBD"/>
    <property type="match status" value="1"/>
</dbReference>
<feature type="domain" description="PiggyBac transposable element-derived protein" evidence="2">
    <location>
        <begin position="1"/>
        <end position="225"/>
    </location>
</feature>
<name>A0A9J6EUD0_RHIMP</name>
<accession>A0A9J6EUD0</accession>
<dbReference type="Proteomes" id="UP000821866">
    <property type="component" value="Chromosome 10"/>
</dbReference>